<feature type="compositionally biased region" description="Basic and acidic residues" evidence="1">
    <location>
        <begin position="145"/>
        <end position="154"/>
    </location>
</feature>
<protein>
    <recommendedName>
        <fullName evidence="2">BBC1/AIM3 cysteine proteinase-fold domain-containing protein</fullName>
    </recommendedName>
</protein>
<evidence type="ECO:0000313" key="4">
    <source>
        <dbReference type="Proteomes" id="UP001342314"/>
    </source>
</evidence>
<evidence type="ECO:0000313" key="3">
    <source>
        <dbReference type="EMBL" id="GJN90268.1"/>
    </source>
</evidence>
<evidence type="ECO:0000256" key="1">
    <source>
        <dbReference type="SAM" id="MobiDB-lite"/>
    </source>
</evidence>
<gene>
    <name evidence="3" type="ORF">Rhopal_003269-T1</name>
</gene>
<name>A0AAV5GJ79_9BASI</name>
<evidence type="ECO:0000259" key="2">
    <source>
        <dbReference type="Pfam" id="PF25459"/>
    </source>
</evidence>
<feature type="region of interest" description="Disordered" evidence="1">
    <location>
        <begin position="176"/>
        <end position="247"/>
    </location>
</feature>
<feature type="compositionally biased region" description="Pro residues" evidence="1">
    <location>
        <begin position="197"/>
        <end position="206"/>
    </location>
</feature>
<feature type="domain" description="BBC1/AIM3 cysteine proteinase-fold" evidence="2">
    <location>
        <begin position="348"/>
        <end position="555"/>
    </location>
</feature>
<dbReference type="Pfam" id="PF25459">
    <property type="entry name" value="AIM3_BBC1_C"/>
    <property type="match status" value="1"/>
</dbReference>
<accession>A0AAV5GJ79</accession>
<dbReference type="EMBL" id="BQKY01000006">
    <property type="protein sequence ID" value="GJN90268.1"/>
    <property type="molecule type" value="Genomic_DNA"/>
</dbReference>
<dbReference type="AlphaFoldDB" id="A0AAV5GJ79"/>
<feature type="region of interest" description="Disordered" evidence="1">
    <location>
        <begin position="1"/>
        <end position="154"/>
    </location>
</feature>
<reference evidence="3 4" key="1">
    <citation type="submission" date="2021-12" db="EMBL/GenBank/DDBJ databases">
        <title>High titer production of polyol ester of fatty acids by Rhodotorula paludigena BS15 towards product separation-free biomass refinery.</title>
        <authorList>
            <person name="Mano J."/>
            <person name="Ono H."/>
            <person name="Tanaka T."/>
            <person name="Naito K."/>
            <person name="Sushida H."/>
            <person name="Ike M."/>
            <person name="Tokuyasu K."/>
            <person name="Kitaoka M."/>
        </authorList>
    </citation>
    <scope>NUCLEOTIDE SEQUENCE [LARGE SCALE GENOMIC DNA]</scope>
    <source>
        <strain evidence="3 4">BS15</strain>
    </source>
</reference>
<dbReference type="InterPro" id="IPR057402">
    <property type="entry name" value="AIM3_BBC1_C"/>
</dbReference>
<proteinExistence type="predicted"/>
<organism evidence="3 4">
    <name type="scientific">Rhodotorula paludigena</name>
    <dbReference type="NCBI Taxonomy" id="86838"/>
    <lineage>
        <taxon>Eukaryota</taxon>
        <taxon>Fungi</taxon>
        <taxon>Dikarya</taxon>
        <taxon>Basidiomycota</taxon>
        <taxon>Pucciniomycotina</taxon>
        <taxon>Microbotryomycetes</taxon>
        <taxon>Sporidiobolales</taxon>
        <taxon>Sporidiobolaceae</taxon>
        <taxon>Rhodotorula</taxon>
    </lineage>
</organism>
<dbReference type="Proteomes" id="UP001342314">
    <property type="component" value="Unassembled WGS sequence"/>
</dbReference>
<sequence>MNFAELRRKAEEAANSARNAVPSSSKGSRYEPVRPTLGPAKSAERYPSQAERTRQSTVLNWEQSKHVAPAPPRRLPSASNNAYGASPALEHEADALQRPTPAPPYRYAVEHDLPSPASPVLPRETAPPQRASLDPPRDAAPVFKRFSDYTDGDKRDLFDVLDSFFDSRLDVVVVGKPASGEAPEPPSRRQQAHSAPYLPPASPPPVARSTRPRLAESSSSSSAPTPQPYAPTPKPRELHAPSYPPPSSHSSAALSLLHYLIHAPFSTAWFASLSSPLPPPLVGRSDVRFTASFSQRGTHKALVGCALFGDASTAWWRLSWDAASEQRGTAHADVAREARYRPAPDLAGPEWTAERLYAASERYGVRVARFAEEARKGGVPVARGECWDVASEALKAVEADEAARGPRAARRPLLSVGRTHGALLYYANAGAEGKRDADGRVVGTWKGGDVYVRPGDVVEWRQVRISEVGARQGAYMMLGDPDHTAVVTSVSPPHATPSIASSAPYLDAAYPLASLNAITVVEQSLGYAPTSRTYDLGSMSAGELWIYRPCGMQELCGYEEVSPQWPEEQGVQCWSVGELGD</sequence>
<comment type="caution">
    <text evidence="3">The sequence shown here is derived from an EMBL/GenBank/DDBJ whole genome shotgun (WGS) entry which is preliminary data.</text>
</comment>
<feature type="compositionally biased region" description="Basic and acidic residues" evidence="1">
    <location>
        <begin position="1"/>
        <end position="12"/>
    </location>
</feature>
<feature type="compositionally biased region" description="Polar residues" evidence="1">
    <location>
        <begin position="16"/>
        <end position="27"/>
    </location>
</feature>
<feature type="compositionally biased region" description="Low complexity" evidence="1">
    <location>
        <begin position="215"/>
        <end position="224"/>
    </location>
</feature>
<keyword evidence="4" id="KW-1185">Reference proteome</keyword>